<dbReference type="InterPro" id="IPR003783">
    <property type="entry name" value="Regulatory_RecX"/>
</dbReference>
<comment type="function">
    <text evidence="5">Modulates RecA activity.</text>
</comment>
<dbReference type="Proteomes" id="UP000199488">
    <property type="component" value="Unassembled WGS sequence"/>
</dbReference>
<dbReference type="Pfam" id="PF21982">
    <property type="entry name" value="RecX_HTH1"/>
    <property type="match status" value="1"/>
</dbReference>
<name>A0A1H2XAE7_9BACI</name>
<evidence type="ECO:0000259" key="9">
    <source>
        <dbReference type="Pfam" id="PF21982"/>
    </source>
</evidence>
<protein>
    <recommendedName>
        <fullName evidence="3 5">Regulatory protein RecX</fullName>
    </recommendedName>
</protein>
<dbReference type="NCBIfam" id="NF010733">
    <property type="entry name" value="PRK14135.1"/>
    <property type="match status" value="1"/>
</dbReference>
<evidence type="ECO:0000256" key="3">
    <source>
        <dbReference type="ARBA" id="ARBA00018111"/>
    </source>
</evidence>
<evidence type="ECO:0000256" key="6">
    <source>
        <dbReference type="SAM" id="MobiDB-lite"/>
    </source>
</evidence>
<feature type="domain" description="RecX third three-helical" evidence="8">
    <location>
        <begin position="215"/>
        <end position="263"/>
    </location>
</feature>
<feature type="region of interest" description="Disordered" evidence="6">
    <location>
        <begin position="261"/>
        <end position="284"/>
    </location>
</feature>
<evidence type="ECO:0000256" key="1">
    <source>
        <dbReference type="ARBA" id="ARBA00004496"/>
    </source>
</evidence>
<accession>A0A1H2XAE7</accession>
<evidence type="ECO:0000256" key="5">
    <source>
        <dbReference type="HAMAP-Rule" id="MF_01114"/>
    </source>
</evidence>
<dbReference type="PANTHER" id="PTHR33602">
    <property type="entry name" value="REGULATORY PROTEIN RECX FAMILY PROTEIN"/>
    <property type="match status" value="1"/>
</dbReference>
<dbReference type="HAMAP" id="MF_01114">
    <property type="entry name" value="RecX"/>
    <property type="match status" value="1"/>
</dbReference>
<dbReference type="STRING" id="1122204.SAMN05421781_2712"/>
<comment type="subcellular location">
    <subcellularLocation>
        <location evidence="1 5">Cytoplasm</location>
    </subcellularLocation>
</comment>
<comment type="similarity">
    <text evidence="2 5">Belongs to the RecX family.</text>
</comment>
<evidence type="ECO:0000313" key="11">
    <source>
        <dbReference type="Proteomes" id="UP000199488"/>
    </source>
</evidence>
<dbReference type="GO" id="GO:0006282">
    <property type="term" value="P:regulation of DNA repair"/>
    <property type="evidence" value="ECO:0007669"/>
    <property type="project" value="UniProtKB-UniRule"/>
</dbReference>
<dbReference type="RefSeq" id="WP_176967779.1">
    <property type="nucleotide sequence ID" value="NZ_FNNC01000006.1"/>
</dbReference>
<dbReference type="Gene3D" id="1.10.10.10">
    <property type="entry name" value="Winged helix-like DNA-binding domain superfamily/Winged helix DNA-binding domain"/>
    <property type="match status" value="4"/>
</dbReference>
<reference evidence="10 11" key="1">
    <citation type="submission" date="2016-10" db="EMBL/GenBank/DDBJ databases">
        <authorList>
            <person name="de Groot N.N."/>
        </authorList>
    </citation>
    <scope>NUCLEOTIDE SEQUENCE [LARGE SCALE GENOMIC DNA]</scope>
    <source>
        <strain evidence="10 11">DSM 23126</strain>
    </source>
</reference>
<gene>
    <name evidence="5" type="primary">recX</name>
    <name evidence="10" type="ORF">SAMN05421781_2712</name>
</gene>
<feature type="domain" description="RecX first three-helical" evidence="9">
    <location>
        <begin position="65"/>
        <end position="103"/>
    </location>
</feature>
<evidence type="ECO:0000259" key="8">
    <source>
        <dbReference type="Pfam" id="PF21981"/>
    </source>
</evidence>
<dbReference type="Pfam" id="PF21981">
    <property type="entry name" value="RecX_HTH3"/>
    <property type="match status" value="2"/>
</dbReference>
<dbReference type="GO" id="GO:0005737">
    <property type="term" value="C:cytoplasm"/>
    <property type="evidence" value="ECO:0007669"/>
    <property type="project" value="UniProtKB-SubCell"/>
</dbReference>
<evidence type="ECO:0000256" key="4">
    <source>
        <dbReference type="ARBA" id="ARBA00022490"/>
    </source>
</evidence>
<keyword evidence="11" id="KW-1185">Reference proteome</keyword>
<keyword evidence="4 5" id="KW-0963">Cytoplasm</keyword>
<evidence type="ECO:0000313" key="10">
    <source>
        <dbReference type="EMBL" id="SDW89219.1"/>
    </source>
</evidence>
<dbReference type="InterPro" id="IPR053926">
    <property type="entry name" value="RecX_HTH_1st"/>
</dbReference>
<feature type="domain" description="RecX second three-helical" evidence="7">
    <location>
        <begin position="111"/>
        <end position="152"/>
    </location>
</feature>
<dbReference type="Pfam" id="PF02631">
    <property type="entry name" value="RecX_HTH2"/>
    <property type="match status" value="1"/>
</dbReference>
<dbReference type="InterPro" id="IPR053924">
    <property type="entry name" value="RecX_HTH_2nd"/>
</dbReference>
<dbReference type="InterPro" id="IPR053925">
    <property type="entry name" value="RecX_HTH_3rd"/>
</dbReference>
<evidence type="ECO:0000256" key="2">
    <source>
        <dbReference type="ARBA" id="ARBA00009695"/>
    </source>
</evidence>
<proteinExistence type="inferred from homology"/>
<organism evidence="10 11">
    <name type="scientific">Marinococcus luteus</name>
    <dbReference type="NCBI Taxonomy" id="1122204"/>
    <lineage>
        <taxon>Bacteria</taxon>
        <taxon>Bacillati</taxon>
        <taxon>Bacillota</taxon>
        <taxon>Bacilli</taxon>
        <taxon>Bacillales</taxon>
        <taxon>Bacillaceae</taxon>
        <taxon>Marinococcus</taxon>
    </lineage>
</organism>
<dbReference type="EMBL" id="FNNC01000006">
    <property type="protein sequence ID" value="SDW89219.1"/>
    <property type="molecule type" value="Genomic_DNA"/>
</dbReference>
<feature type="domain" description="RecX third three-helical" evidence="8">
    <location>
        <begin position="161"/>
        <end position="205"/>
    </location>
</feature>
<sequence>MKITKIEVQKNNPERYNIFTDQTGREAFTTGVDEAVLVQWDLKKGKELTENELGLLIEDDHERKAWNRALHYLSSVMRTEKEVYDHLIEKEFTEASASKAVEKAKKYKFLNDREFAKAFVRTKINTTDKGPKVIRMDLEKKGVAENYVSEAMKELTDELALDRAVSAAEKKGRQKKGESGGAVKQRLLQMLLRKGYDHETASAAVKEADFAPSEEDEWNSVLVQGEKVYRKWEGKLEGRQLEQKIKEYLYRKQFPMEHIQRFLDEKREESEHGDGKKIQPDEQV</sequence>
<dbReference type="AlphaFoldDB" id="A0A1H2XAE7"/>
<dbReference type="InterPro" id="IPR036388">
    <property type="entry name" value="WH-like_DNA-bd_sf"/>
</dbReference>
<evidence type="ECO:0000259" key="7">
    <source>
        <dbReference type="Pfam" id="PF02631"/>
    </source>
</evidence>
<dbReference type="PANTHER" id="PTHR33602:SF1">
    <property type="entry name" value="REGULATORY PROTEIN RECX FAMILY PROTEIN"/>
    <property type="match status" value="1"/>
</dbReference>